<dbReference type="InterPro" id="IPR029787">
    <property type="entry name" value="Nucleotide_cyclase"/>
</dbReference>
<dbReference type="InterPro" id="IPR052155">
    <property type="entry name" value="Biofilm_reg_signaling"/>
</dbReference>
<dbReference type="OrthoDB" id="9812260at2"/>
<dbReference type="Pfam" id="PF00990">
    <property type="entry name" value="GGDEF"/>
    <property type="match status" value="1"/>
</dbReference>
<dbReference type="PANTHER" id="PTHR44757">
    <property type="entry name" value="DIGUANYLATE CYCLASE DGCP"/>
    <property type="match status" value="1"/>
</dbReference>
<dbReference type="SUPFAM" id="SSF55785">
    <property type="entry name" value="PYP-like sensor domain (PAS domain)"/>
    <property type="match status" value="1"/>
</dbReference>
<keyword evidence="4" id="KW-1185">Reference proteome</keyword>
<dbReference type="CDD" id="cd00130">
    <property type="entry name" value="PAS"/>
    <property type="match status" value="1"/>
</dbReference>
<organism evidence="3 4">
    <name type="scientific">Halodesulfovibrio marinisediminis DSM 17456</name>
    <dbReference type="NCBI Taxonomy" id="1121457"/>
    <lineage>
        <taxon>Bacteria</taxon>
        <taxon>Pseudomonadati</taxon>
        <taxon>Thermodesulfobacteriota</taxon>
        <taxon>Desulfovibrionia</taxon>
        <taxon>Desulfovibrionales</taxon>
        <taxon>Desulfovibrionaceae</taxon>
        <taxon>Halodesulfovibrio</taxon>
    </lineage>
</organism>
<evidence type="ECO:0000259" key="2">
    <source>
        <dbReference type="PROSITE" id="PS50887"/>
    </source>
</evidence>
<sequence>MGTDYSKNILAAITDGIYAVNKERKIFFWNNSAEKLTGYTSAEVLGARCADNLLCHVDAKGTELCSNGCPLEPAIEDGIYSELSGFFHHKSGYRAPVTIKVSPLRNDYGKIIGAVENFSLATTRSTLLIKPEKLDNSPLENKLAELNNEHFNKTSLLSIARRSSQYGFPYGILFADVDNFSYVSKIWNQSVGYDIIKMIGNSLNFGIRTFDTISHWGGERFLIVCPYCNHDELAYLGEKLRMLVENSWFEYEGNFIKVTASIGGAVANHEEEVFSVLQRAKKQMDLCKKNGKNLVRIDS</sequence>
<dbReference type="CDD" id="cd01949">
    <property type="entry name" value="GGDEF"/>
    <property type="match status" value="1"/>
</dbReference>
<dbReference type="NCBIfam" id="TIGR00229">
    <property type="entry name" value="sensory_box"/>
    <property type="match status" value="1"/>
</dbReference>
<dbReference type="Gene3D" id="3.30.70.270">
    <property type="match status" value="1"/>
</dbReference>
<evidence type="ECO:0000259" key="1">
    <source>
        <dbReference type="PROSITE" id="PS50112"/>
    </source>
</evidence>
<dbReference type="RefSeq" id="WP_074217472.1">
    <property type="nucleotide sequence ID" value="NZ_FSRG01000006.1"/>
</dbReference>
<dbReference type="Proteomes" id="UP000184694">
    <property type="component" value="Unassembled WGS sequence"/>
</dbReference>
<dbReference type="PROSITE" id="PS50112">
    <property type="entry name" value="PAS"/>
    <property type="match status" value="1"/>
</dbReference>
<dbReference type="InterPro" id="IPR035965">
    <property type="entry name" value="PAS-like_dom_sf"/>
</dbReference>
<protein>
    <submittedName>
        <fullName evidence="3">PAS domain S-box-containing protein/diguanylate cyclase (GGDEF) domain-containing protein</fullName>
    </submittedName>
</protein>
<dbReference type="InterPro" id="IPR043128">
    <property type="entry name" value="Rev_trsase/Diguanyl_cyclase"/>
</dbReference>
<name>A0A1N6IGC1_9BACT</name>
<dbReference type="NCBIfam" id="TIGR00254">
    <property type="entry name" value="GGDEF"/>
    <property type="match status" value="1"/>
</dbReference>
<evidence type="ECO:0000313" key="4">
    <source>
        <dbReference type="Proteomes" id="UP000184694"/>
    </source>
</evidence>
<dbReference type="PANTHER" id="PTHR44757:SF2">
    <property type="entry name" value="BIOFILM ARCHITECTURE MAINTENANCE PROTEIN MBAA"/>
    <property type="match status" value="1"/>
</dbReference>
<gene>
    <name evidence="3" type="ORF">SAMN02745161_2724</name>
</gene>
<dbReference type="AlphaFoldDB" id="A0A1N6IGC1"/>
<dbReference type="SUPFAM" id="SSF55073">
    <property type="entry name" value="Nucleotide cyclase"/>
    <property type="match status" value="1"/>
</dbReference>
<reference evidence="4" key="1">
    <citation type="submission" date="2016-11" db="EMBL/GenBank/DDBJ databases">
        <authorList>
            <person name="Varghese N."/>
            <person name="Submissions S."/>
        </authorList>
    </citation>
    <scope>NUCLEOTIDE SEQUENCE [LARGE SCALE GENOMIC DNA]</scope>
    <source>
        <strain evidence="4">DSM 17456</strain>
    </source>
</reference>
<dbReference type="SMART" id="SM00267">
    <property type="entry name" value="GGDEF"/>
    <property type="match status" value="1"/>
</dbReference>
<feature type="domain" description="GGDEF" evidence="2">
    <location>
        <begin position="168"/>
        <end position="299"/>
    </location>
</feature>
<dbReference type="Gene3D" id="3.30.450.20">
    <property type="entry name" value="PAS domain"/>
    <property type="match status" value="1"/>
</dbReference>
<evidence type="ECO:0000313" key="3">
    <source>
        <dbReference type="EMBL" id="SIO31041.1"/>
    </source>
</evidence>
<accession>A0A1N6IGC1</accession>
<dbReference type="PROSITE" id="PS50887">
    <property type="entry name" value="GGDEF"/>
    <property type="match status" value="1"/>
</dbReference>
<dbReference type="STRING" id="1121457.SAMN02745161_2724"/>
<dbReference type="InterPro" id="IPR000160">
    <property type="entry name" value="GGDEF_dom"/>
</dbReference>
<dbReference type="Pfam" id="PF13426">
    <property type="entry name" value="PAS_9"/>
    <property type="match status" value="1"/>
</dbReference>
<proteinExistence type="predicted"/>
<dbReference type="InterPro" id="IPR000014">
    <property type="entry name" value="PAS"/>
</dbReference>
<dbReference type="EMBL" id="FSRG01000006">
    <property type="protein sequence ID" value="SIO31041.1"/>
    <property type="molecule type" value="Genomic_DNA"/>
</dbReference>
<feature type="domain" description="PAS" evidence="1">
    <location>
        <begin position="2"/>
        <end position="46"/>
    </location>
</feature>